<protein>
    <submittedName>
        <fullName evidence="2">Uncharacterized protein</fullName>
    </submittedName>
</protein>
<evidence type="ECO:0000313" key="3">
    <source>
        <dbReference type="Proteomes" id="UP000609651"/>
    </source>
</evidence>
<comment type="caution">
    <text evidence="2">The sequence shown here is derived from an EMBL/GenBank/DDBJ whole genome shotgun (WGS) entry which is preliminary data.</text>
</comment>
<feature type="region of interest" description="Disordered" evidence="1">
    <location>
        <begin position="25"/>
        <end position="105"/>
    </location>
</feature>
<evidence type="ECO:0000313" key="2">
    <source>
        <dbReference type="EMBL" id="NNJ27149.1"/>
    </source>
</evidence>
<dbReference type="Proteomes" id="UP000609651">
    <property type="component" value="Unassembled WGS sequence"/>
</dbReference>
<name>A0ABX1VGB9_9PLAN</name>
<gene>
    <name evidence="2" type="ORF">LzC2_32490</name>
</gene>
<evidence type="ECO:0000256" key="1">
    <source>
        <dbReference type="SAM" id="MobiDB-lite"/>
    </source>
</evidence>
<reference evidence="2 3" key="1">
    <citation type="journal article" date="2020" name="Syst. Appl. Microbiol.">
        <title>Alienimonas chondri sp. nov., a novel planctomycete isolated from the biofilm of the red alga Chondrus crispus.</title>
        <authorList>
            <person name="Vitorino I."/>
            <person name="Albuquerque L."/>
            <person name="Wiegand S."/>
            <person name="Kallscheuer N."/>
            <person name="da Costa M.S."/>
            <person name="Lobo-da-Cunha A."/>
            <person name="Jogler C."/>
            <person name="Lage O.M."/>
        </authorList>
    </citation>
    <scope>NUCLEOTIDE SEQUENCE [LARGE SCALE GENOMIC DNA]</scope>
    <source>
        <strain evidence="2 3">LzC2</strain>
    </source>
</reference>
<sequence>MRLRVPAAATATADADAVVIRAQNRAGRGRSVQQAEPIRPVARPAVQQTAPQMRTAPQTMPAPAPAPASGIRPVSGHVESHPHVHGAPAVHSGPAVQGGVPQHAGPHGGYADCPQCYGNCPPGGCPTCLGTHGLAPLPPCGLFAQGGPFHRGGTFVPQHRHEYSYNAPEGYLYPPGANPNVPGKMGPMPVTQYPYYTTKGPDDYFHDRDGEY</sequence>
<proteinExistence type="predicted"/>
<feature type="compositionally biased region" description="Polar residues" evidence="1">
    <location>
        <begin position="46"/>
        <end position="58"/>
    </location>
</feature>
<organism evidence="2 3">
    <name type="scientific">Alienimonas chondri</name>
    <dbReference type="NCBI Taxonomy" id="2681879"/>
    <lineage>
        <taxon>Bacteria</taxon>
        <taxon>Pseudomonadati</taxon>
        <taxon>Planctomycetota</taxon>
        <taxon>Planctomycetia</taxon>
        <taxon>Planctomycetales</taxon>
        <taxon>Planctomycetaceae</taxon>
        <taxon>Alienimonas</taxon>
    </lineage>
</organism>
<keyword evidence="3" id="KW-1185">Reference proteome</keyword>
<dbReference type="EMBL" id="WTPX01000124">
    <property type="protein sequence ID" value="NNJ27149.1"/>
    <property type="molecule type" value="Genomic_DNA"/>
</dbReference>
<accession>A0ABX1VGB9</accession>